<keyword evidence="5" id="KW-1185">Reference proteome</keyword>
<proteinExistence type="inferred from homology"/>
<accession>A0A508X2U3</accession>
<evidence type="ECO:0000313" key="3">
    <source>
        <dbReference type="EMBL" id="PLT95177.1"/>
    </source>
</evidence>
<evidence type="ECO:0000256" key="2">
    <source>
        <dbReference type="HAMAP-Rule" id="MF_01477"/>
    </source>
</evidence>
<dbReference type="GO" id="GO:0090071">
    <property type="term" value="P:negative regulation of ribosome biogenesis"/>
    <property type="evidence" value="ECO:0007669"/>
    <property type="project" value="UniProtKB-UniRule"/>
</dbReference>
<protein>
    <recommendedName>
        <fullName evidence="2">Ribosomal silencing factor RsfS</fullName>
    </recommendedName>
</protein>
<dbReference type="Proteomes" id="UP000507954">
    <property type="component" value="Unassembled WGS sequence"/>
</dbReference>
<keyword evidence="2" id="KW-0810">Translation regulation</keyword>
<reference evidence="3 5" key="2">
    <citation type="journal article" date="2018" name="FEMS Microbiol. Ecol.">
        <title>Co-invading symbiotic mutualists of Medicago polymorpha retain high ancestral diversity and contain diverse accessory genomes.</title>
        <authorList>
            <person name="Porter S.S."/>
            <person name="Faber-Hammond J.J."/>
            <person name="Friesen M.L."/>
        </authorList>
    </citation>
    <scope>NUCLEOTIDE SEQUENCE [LARGE SCALE GENOMIC DNA]</scope>
    <source>
        <strain evidence="3 5">Str16</strain>
    </source>
</reference>
<comment type="subcellular location">
    <subcellularLocation>
        <location evidence="2">Cytoplasm</location>
    </subcellularLocation>
</comment>
<dbReference type="GO" id="GO:0043023">
    <property type="term" value="F:ribosomal large subunit binding"/>
    <property type="evidence" value="ECO:0007669"/>
    <property type="project" value="TreeGrafter"/>
</dbReference>
<dbReference type="AlphaFoldDB" id="A0A508X2U3"/>
<organism evidence="4">
    <name type="scientific">Sinorhizobium medicae</name>
    <dbReference type="NCBI Taxonomy" id="110321"/>
    <lineage>
        <taxon>Bacteria</taxon>
        <taxon>Pseudomonadati</taxon>
        <taxon>Pseudomonadota</taxon>
        <taxon>Alphaproteobacteria</taxon>
        <taxon>Hyphomicrobiales</taxon>
        <taxon>Rhizobiaceae</taxon>
        <taxon>Sinorhizobium/Ensifer group</taxon>
        <taxon>Sinorhizobium</taxon>
    </lineage>
</organism>
<dbReference type="EMBL" id="NBUC01000154">
    <property type="protein sequence ID" value="PLT95177.1"/>
    <property type="molecule type" value="Genomic_DNA"/>
</dbReference>
<comment type="similarity">
    <text evidence="1 2">Belongs to the Iojap/RsfS family.</text>
</comment>
<dbReference type="EMBL" id="CABFNB010000103">
    <property type="protein sequence ID" value="VTZ62264.1"/>
    <property type="molecule type" value="Genomic_DNA"/>
</dbReference>
<keyword evidence="2" id="KW-0963">Cytoplasm</keyword>
<dbReference type="PANTHER" id="PTHR21043:SF0">
    <property type="entry name" value="MITOCHONDRIAL ASSEMBLY OF RIBOSOMAL LARGE SUBUNIT PROTEIN 1"/>
    <property type="match status" value="1"/>
</dbReference>
<gene>
    <name evidence="2 4" type="primary">rsfS</name>
    <name evidence="3" type="ORF">BMJ33_30220</name>
    <name evidence="4" type="ORF">EMEDMD4_370128</name>
</gene>
<evidence type="ECO:0000256" key="1">
    <source>
        <dbReference type="ARBA" id="ARBA00010574"/>
    </source>
</evidence>
<dbReference type="GO" id="GO:0005737">
    <property type="term" value="C:cytoplasm"/>
    <property type="evidence" value="ECO:0007669"/>
    <property type="project" value="UniProtKB-SubCell"/>
</dbReference>
<name>A0A508X2U3_9HYPH</name>
<reference evidence="4" key="3">
    <citation type="submission" date="2019-06" db="EMBL/GenBank/DDBJ databases">
        <authorList>
            <person name="Le Quere A."/>
            <person name="Colella S."/>
        </authorList>
    </citation>
    <scope>NUCLEOTIDE SEQUENCE</scope>
    <source>
        <strain evidence="4">EmedicaeMD41</strain>
    </source>
</reference>
<dbReference type="HAMAP" id="MF_01477">
    <property type="entry name" value="Iojap_RsfS"/>
    <property type="match status" value="1"/>
</dbReference>
<dbReference type="InterPro" id="IPR004394">
    <property type="entry name" value="Iojap/RsfS/C7orf30"/>
</dbReference>
<evidence type="ECO:0000313" key="5">
    <source>
        <dbReference type="Proteomes" id="UP001190825"/>
    </source>
</evidence>
<sequence>MGLMPTFRYGSKKYFESNVPVLFTWKGKTLTTAHAKGYAVSAIPRSTESSDEAAVRALQLVLESLEDSKAENIVTIDIAGKSALGDFMVVVSGRSNRHVMAIADHLITDLKDDGLGRARVEGLESGDWVLIDAGDVIVHIFRPEIREFYNIEKMWAAPDVEDGTLH</sequence>
<comment type="subunit">
    <text evidence="2">Interacts with ribosomal protein uL14 (rplN).</text>
</comment>
<dbReference type="PANTHER" id="PTHR21043">
    <property type="entry name" value="IOJAP SUPERFAMILY ORTHOLOG"/>
    <property type="match status" value="1"/>
</dbReference>
<dbReference type="Proteomes" id="UP001190825">
    <property type="component" value="Unassembled WGS sequence"/>
</dbReference>
<dbReference type="GO" id="GO:0042256">
    <property type="term" value="P:cytosolic ribosome assembly"/>
    <property type="evidence" value="ECO:0007669"/>
    <property type="project" value="UniProtKB-UniRule"/>
</dbReference>
<dbReference type="NCBIfam" id="TIGR00090">
    <property type="entry name" value="rsfS_iojap_ybeB"/>
    <property type="match status" value="1"/>
</dbReference>
<reference evidence="3" key="1">
    <citation type="submission" date="2017-04" db="EMBL/GenBank/DDBJ databases">
        <authorList>
            <person name="Porter S."/>
            <person name="Friesen M.L."/>
            <person name="Faber-Hammond J."/>
        </authorList>
    </citation>
    <scope>NUCLEOTIDE SEQUENCE</scope>
    <source>
        <strain evidence="3">Str16</strain>
    </source>
</reference>
<comment type="function">
    <text evidence="2">Functions as a ribosomal silencing factor. Interacts with ribosomal protein uL14 (rplN), blocking formation of intersubunit bridge B8. Prevents association of the 30S and 50S ribosomal subunits and the formation of functional ribosomes, thus repressing translation.</text>
</comment>
<evidence type="ECO:0000313" key="4">
    <source>
        <dbReference type="EMBL" id="VTZ62264.1"/>
    </source>
</evidence>
<dbReference type="InterPro" id="IPR043519">
    <property type="entry name" value="NT_sf"/>
</dbReference>
<dbReference type="GO" id="GO:0017148">
    <property type="term" value="P:negative regulation of translation"/>
    <property type="evidence" value="ECO:0007669"/>
    <property type="project" value="UniProtKB-UniRule"/>
</dbReference>
<dbReference type="SUPFAM" id="SSF81301">
    <property type="entry name" value="Nucleotidyltransferase"/>
    <property type="match status" value="1"/>
</dbReference>
<dbReference type="Pfam" id="PF02410">
    <property type="entry name" value="RsfS"/>
    <property type="match status" value="1"/>
</dbReference>
<keyword evidence="2" id="KW-0678">Repressor</keyword>
<dbReference type="Gene3D" id="3.30.460.10">
    <property type="entry name" value="Beta Polymerase, domain 2"/>
    <property type="match status" value="1"/>
</dbReference>
<dbReference type="OMA" id="ENTHEHF"/>